<evidence type="ECO:0000259" key="9">
    <source>
        <dbReference type="PROSITE" id="PS50090"/>
    </source>
</evidence>
<dbReference type="InParanoid" id="A0A2P5EIV2"/>
<dbReference type="Gene3D" id="1.10.10.60">
    <property type="entry name" value="Homeodomain-like"/>
    <property type="match status" value="1"/>
</dbReference>
<keyword evidence="8" id="KW-0539">Nucleus</keyword>
<dbReference type="GO" id="GO:0000974">
    <property type="term" value="C:Prp19 complex"/>
    <property type="evidence" value="ECO:0007669"/>
    <property type="project" value="InterPro"/>
</dbReference>
<dbReference type="GO" id="GO:0003677">
    <property type="term" value="F:DNA binding"/>
    <property type="evidence" value="ECO:0007669"/>
    <property type="project" value="UniProtKB-KW"/>
</dbReference>
<accession>A0A2P5EIV2</accession>
<evidence type="ECO:0000313" key="11">
    <source>
        <dbReference type="EMBL" id="PON85476.1"/>
    </source>
</evidence>
<sequence>MRMMAKGGKWTEEEDVILKAMAMEFGEDQWVTLSRDLLFRKSPMQCRDRWYKIKAELKLIPSRKIFSQLLE</sequence>
<gene>
    <name evidence="11" type="ORF">TorRG33x02_187560</name>
</gene>
<evidence type="ECO:0000256" key="8">
    <source>
        <dbReference type="ARBA" id="ARBA00023242"/>
    </source>
</evidence>
<comment type="similarity">
    <text evidence="2">Belongs to the CEF1 family.</text>
</comment>
<comment type="caution">
    <text evidence="11">The sequence shown here is derived from an EMBL/GenBank/DDBJ whole genome shotgun (WGS) entry which is preliminary data.</text>
</comment>
<protein>
    <submittedName>
        <fullName evidence="11">GAMYB transcription factor</fullName>
    </submittedName>
</protein>
<keyword evidence="12" id="KW-1185">Reference proteome</keyword>
<proteinExistence type="inferred from homology"/>
<evidence type="ECO:0000256" key="1">
    <source>
        <dbReference type="ARBA" id="ARBA00004123"/>
    </source>
</evidence>
<comment type="subcellular location">
    <subcellularLocation>
        <location evidence="1">Nucleus</location>
    </subcellularLocation>
</comment>
<keyword evidence="7" id="KW-0508">mRNA splicing</keyword>
<evidence type="ECO:0000256" key="6">
    <source>
        <dbReference type="ARBA" id="ARBA00023125"/>
    </source>
</evidence>
<keyword evidence="4" id="KW-0747">Spliceosome</keyword>
<evidence type="ECO:0000256" key="2">
    <source>
        <dbReference type="ARBA" id="ARBA00010506"/>
    </source>
</evidence>
<evidence type="ECO:0000256" key="5">
    <source>
        <dbReference type="ARBA" id="ARBA00022737"/>
    </source>
</evidence>
<organism evidence="11 12">
    <name type="scientific">Trema orientale</name>
    <name type="common">Charcoal tree</name>
    <name type="synonym">Celtis orientalis</name>
    <dbReference type="NCBI Taxonomy" id="63057"/>
    <lineage>
        <taxon>Eukaryota</taxon>
        <taxon>Viridiplantae</taxon>
        <taxon>Streptophyta</taxon>
        <taxon>Embryophyta</taxon>
        <taxon>Tracheophyta</taxon>
        <taxon>Spermatophyta</taxon>
        <taxon>Magnoliopsida</taxon>
        <taxon>eudicotyledons</taxon>
        <taxon>Gunneridae</taxon>
        <taxon>Pentapetalae</taxon>
        <taxon>rosids</taxon>
        <taxon>fabids</taxon>
        <taxon>Rosales</taxon>
        <taxon>Cannabaceae</taxon>
        <taxon>Trema</taxon>
    </lineage>
</organism>
<dbReference type="AlphaFoldDB" id="A0A2P5EIV2"/>
<dbReference type="PANTHER" id="PTHR45885:SF1">
    <property type="entry name" value="CELL DIVISION CYCLE 5-LIKE PROTEIN"/>
    <property type="match status" value="1"/>
</dbReference>
<dbReference type="InterPro" id="IPR047242">
    <property type="entry name" value="CDC5L/Cef1"/>
</dbReference>
<dbReference type="EMBL" id="JXTC01000147">
    <property type="protein sequence ID" value="PON85476.1"/>
    <property type="molecule type" value="Genomic_DNA"/>
</dbReference>
<dbReference type="STRING" id="63057.A0A2P5EIV2"/>
<evidence type="ECO:0000259" key="10">
    <source>
        <dbReference type="PROSITE" id="PS51294"/>
    </source>
</evidence>
<dbReference type="Proteomes" id="UP000237000">
    <property type="component" value="Unassembled WGS sequence"/>
</dbReference>
<dbReference type="InterPro" id="IPR017930">
    <property type="entry name" value="Myb_dom"/>
</dbReference>
<dbReference type="Pfam" id="PF00249">
    <property type="entry name" value="Myb_DNA-binding"/>
    <property type="match status" value="1"/>
</dbReference>
<dbReference type="CDD" id="cd00167">
    <property type="entry name" value="SANT"/>
    <property type="match status" value="1"/>
</dbReference>
<dbReference type="SUPFAM" id="SSF46689">
    <property type="entry name" value="Homeodomain-like"/>
    <property type="match status" value="1"/>
</dbReference>
<evidence type="ECO:0000256" key="4">
    <source>
        <dbReference type="ARBA" id="ARBA00022728"/>
    </source>
</evidence>
<keyword evidence="3" id="KW-0507">mRNA processing</keyword>
<feature type="domain" description="Myb-like" evidence="9">
    <location>
        <begin position="2"/>
        <end position="54"/>
    </location>
</feature>
<dbReference type="PROSITE" id="PS50090">
    <property type="entry name" value="MYB_LIKE"/>
    <property type="match status" value="1"/>
</dbReference>
<dbReference type="InterPro" id="IPR001005">
    <property type="entry name" value="SANT/Myb"/>
</dbReference>
<feature type="domain" description="HTH myb-type" evidence="10">
    <location>
        <begin position="2"/>
        <end position="58"/>
    </location>
</feature>
<keyword evidence="5" id="KW-0677">Repeat</keyword>
<dbReference type="GO" id="GO:0000398">
    <property type="term" value="P:mRNA splicing, via spliceosome"/>
    <property type="evidence" value="ECO:0007669"/>
    <property type="project" value="InterPro"/>
</dbReference>
<reference evidence="12" key="1">
    <citation type="submission" date="2016-06" db="EMBL/GenBank/DDBJ databases">
        <title>Parallel loss of symbiosis genes in relatives of nitrogen-fixing non-legume Parasponia.</title>
        <authorList>
            <person name="Van Velzen R."/>
            <person name="Holmer R."/>
            <person name="Bu F."/>
            <person name="Rutten L."/>
            <person name="Van Zeijl A."/>
            <person name="Liu W."/>
            <person name="Santuari L."/>
            <person name="Cao Q."/>
            <person name="Sharma T."/>
            <person name="Shen D."/>
            <person name="Roswanjaya Y."/>
            <person name="Wardhani T."/>
            <person name="Kalhor M.S."/>
            <person name="Jansen J."/>
            <person name="Van den Hoogen J."/>
            <person name="Gungor B."/>
            <person name="Hartog M."/>
            <person name="Hontelez J."/>
            <person name="Verver J."/>
            <person name="Yang W.-C."/>
            <person name="Schijlen E."/>
            <person name="Repin R."/>
            <person name="Schilthuizen M."/>
            <person name="Schranz E."/>
            <person name="Heidstra R."/>
            <person name="Miyata K."/>
            <person name="Fedorova E."/>
            <person name="Kohlen W."/>
            <person name="Bisseling T."/>
            <person name="Smit S."/>
            <person name="Geurts R."/>
        </authorList>
    </citation>
    <scope>NUCLEOTIDE SEQUENCE [LARGE SCALE GENOMIC DNA]</scope>
    <source>
        <strain evidence="12">cv. RG33-2</strain>
    </source>
</reference>
<dbReference type="OrthoDB" id="2143914at2759"/>
<evidence type="ECO:0000313" key="12">
    <source>
        <dbReference type="Proteomes" id="UP000237000"/>
    </source>
</evidence>
<dbReference type="InterPro" id="IPR009057">
    <property type="entry name" value="Homeodomain-like_sf"/>
</dbReference>
<evidence type="ECO:0000256" key="3">
    <source>
        <dbReference type="ARBA" id="ARBA00022664"/>
    </source>
</evidence>
<dbReference type="PROSITE" id="PS51294">
    <property type="entry name" value="HTH_MYB"/>
    <property type="match status" value="1"/>
</dbReference>
<keyword evidence="6" id="KW-0238">DNA-binding</keyword>
<dbReference type="GO" id="GO:0005681">
    <property type="term" value="C:spliceosomal complex"/>
    <property type="evidence" value="ECO:0007669"/>
    <property type="project" value="UniProtKB-KW"/>
</dbReference>
<evidence type="ECO:0000256" key="7">
    <source>
        <dbReference type="ARBA" id="ARBA00023187"/>
    </source>
</evidence>
<name>A0A2P5EIV2_TREOI</name>
<dbReference type="PANTHER" id="PTHR45885">
    <property type="entry name" value="CELL DIVISION CYCLE 5-LIKE PROTEIN"/>
    <property type="match status" value="1"/>
</dbReference>
<dbReference type="SMART" id="SM00717">
    <property type="entry name" value="SANT"/>
    <property type="match status" value="1"/>
</dbReference>